<keyword evidence="3" id="KW-1133">Transmembrane helix</keyword>
<dbReference type="STRING" id="7176.B0XJ95"/>
<protein>
    <submittedName>
        <fullName evidence="5 6">Organic cation transporter</fullName>
    </submittedName>
</protein>
<dbReference type="OMA" id="CEAYEYD"/>
<gene>
    <name evidence="6" type="primary">6053669</name>
    <name evidence="5" type="ORF">CpipJ_CPIJ019488</name>
</gene>
<evidence type="ECO:0000256" key="3">
    <source>
        <dbReference type="ARBA" id="ARBA00022989"/>
    </source>
</evidence>
<evidence type="ECO:0000313" key="7">
    <source>
        <dbReference type="Proteomes" id="UP000002320"/>
    </source>
</evidence>
<evidence type="ECO:0000256" key="4">
    <source>
        <dbReference type="ARBA" id="ARBA00023136"/>
    </source>
</evidence>
<dbReference type="GO" id="GO:0016020">
    <property type="term" value="C:membrane"/>
    <property type="evidence" value="ECO:0007669"/>
    <property type="project" value="UniProtKB-SubCell"/>
</dbReference>
<dbReference type="InterPro" id="IPR005828">
    <property type="entry name" value="MFS_sugar_transport-like"/>
</dbReference>
<dbReference type="InterPro" id="IPR036259">
    <property type="entry name" value="MFS_trans_sf"/>
</dbReference>
<dbReference type="SUPFAM" id="SSF103473">
    <property type="entry name" value="MFS general substrate transporter"/>
    <property type="match status" value="1"/>
</dbReference>
<keyword evidence="7" id="KW-1185">Reference proteome</keyword>
<dbReference type="VEuPathDB" id="VectorBase:CPIJ019488"/>
<evidence type="ECO:0000256" key="1">
    <source>
        <dbReference type="ARBA" id="ARBA00004370"/>
    </source>
</evidence>
<evidence type="ECO:0000256" key="2">
    <source>
        <dbReference type="ARBA" id="ARBA00022692"/>
    </source>
</evidence>
<dbReference type="OrthoDB" id="3936150at2759"/>
<dbReference type="AlphaFoldDB" id="B0XJ95"/>
<keyword evidence="4" id="KW-0472">Membrane</keyword>
<evidence type="ECO:0000313" key="6">
    <source>
        <dbReference type="EnsemblMetazoa" id="CPIJ019488-PA"/>
    </source>
</evidence>
<dbReference type="eggNOG" id="KOG0255">
    <property type="taxonomic scope" value="Eukaryota"/>
</dbReference>
<accession>B0XJ95</accession>
<keyword evidence="2" id="KW-0812">Transmembrane</keyword>
<dbReference type="VEuPathDB" id="VectorBase:CQUJHB008519"/>
<dbReference type="Proteomes" id="UP000002320">
    <property type="component" value="Unassembled WGS sequence"/>
</dbReference>
<dbReference type="KEGG" id="cqu:CpipJ_CPIJ019488"/>
<dbReference type="InParanoid" id="B0XJ95"/>
<dbReference type="GO" id="GO:0022857">
    <property type="term" value="F:transmembrane transporter activity"/>
    <property type="evidence" value="ECO:0007669"/>
    <property type="project" value="InterPro"/>
</dbReference>
<evidence type="ECO:0000313" key="5">
    <source>
        <dbReference type="EMBL" id="EDS30090.1"/>
    </source>
</evidence>
<sequence length="206" mass="22856">MEISELFFSAVEGDRPIAAQKLNAASRDFWCARPAHLRSVPVDLWRNLTQPNGAQCSQLNVPYEQLTADGFAGYFASMNVSEQFEQVSCAAYEFDGTIFGQTVIAEFGLVCDRARMMSIVEMCFLAGAAMGSVGSGWISDQFGRRHTLMFFALIQAITGESSRFELGWGWDGQSRTPSLFKVGQIAWWRTIEEEVVPRADADGILN</sequence>
<dbReference type="EnsemblMetazoa" id="CPIJ019488-RA">
    <property type="protein sequence ID" value="CPIJ019488-PA"/>
    <property type="gene ID" value="CPIJ019488"/>
</dbReference>
<dbReference type="Pfam" id="PF00083">
    <property type="entry name" value="Sugar_tr"/>
    <property type="match status" value="1"/>
</dbReference>
<reference evidence="5" key="1">
    <citation type="submission" date="2007-03" db="EMBL/GenBank/DDBJ databases">
        <title>Annotation of Culex pipiens quinquefasciatus.</title>
        <authorList>
            <consortium name="The Broad Institute Genome Sequencing Platform"/>
            <person name="Atkinson P.W."/>
            <person name="Hemingway J."/>
            <person name="Christensen B.M."/>
            <person name="Higgs S."/>
            <person name="Kodira C."/>
            <person name="Hannick L."/>
            <person name="Megy K."/>
            <person name="O'Leary S."/>
            <person name="Pearson M."/>
            <person name="Haas B.J."/>
            <person name="Mauceli E."/>
            <person name="Wortman J.R."/>
            <person name="Lee N.H."/>
            <person name="Guigo R."/>
            <person name="Stanke M."/>
            <person name="Alvarado L."/>
            <person name="Amedeo P."/>
            <person name="Antoine C.H."/>
            <person name="Arensburger P."/>
            <person name="Bidwell S.L."/>
            <person name="Crawford M."/>
            <person name="Camaro F."/>
            <person name="Devon K."/>
            <person name="Engels R."/>
            <person name="Hammond M."/>
            <person name="Howarth C."/>
            <person name="Koehrsen M."/>
            <person name="Lawson D."/>
            <person name="Montgomery P."/>
            <person name="Nene V."/>
            <person name="Nusbaum C."/>
            <person name="Puiu D."/>
            <person name="Romero-Severson J."/>
            <person name="Severson D.W."/>
            <person name="Shumway M."/>
            <person name="Sisk P."/>
            <person name="Stolte C."/>
            <person name="Zeng Q."/>
            <person name="Eisenstadt E."/>
            <person name="Fraser-Liggett C."/>
            <person name="Strausberg R."/>
            <person name="Galagan J."/>
            <person name="Birren B."/>
            <person name="Collins F.H."/>
        </authorList>
    </citation>
    <scope>NUCLEOTIDE SEQUENCE [LARGE SCALE GENOMIC DNA]</scope>
    <source>
        <strain evidence="5">JHB</strain>
    </source>
</reference>
<name>B0XJ95_CULQU</name>
<proteinExistence type="predicted"/>
<dbReference type="Gene3D" id="1.20.1250.20">
    <property type="entry name" value="MFS general substrate transporter like domains"/>
    <property type="match status" value="1"/>
</dbReference>
<dbReference type="EMBL" id="DS233459">
    <property type="protein sequence ID" value="EDS30090.1"/>
    <property type="molecule type" value="Genomic_DNA"/>
</dbReference>
<organism>
    <name type="scientific">Culex quinquefasciatus</name>
    <name type="common">Southern house mosquito</name>
    <name type="synonym">Culex pungens</name>
    <dbReference type="NCBI Taxonomy" id="7176"/>
    <lineage>
        <taxon>Eukaryota</taxon>
        <taxon>Metazoa</taxon>
        <taxon>Ecdysozoa</taxon>
        <taxon>Arthropoda</taxon>
        <taxon>Hexapoda</taxon>
        <taxon>Insecta</taxon>
        <taxon>Pterygota</taxon>
        <taxon>Neoptera</taxon>
        <taxon>Endopterygota</taxon>
        <taxon>Diptera</taxon>
        <taxon>Nematocera</taxon>
        <taxon>Culicoidea</taxon>
        <taxon>Culicidae</taxon>
        <taxon>Culicinae</taxon>
        <taxon>Culicini</taxon>
        <taxon>Culex</taxon>
        <taxon>Culex</taxon>
    </lineage>
</organism>
<dbReference type="HOGENOM" id="CLU_1333097_0_0_1"/>
<reference evidence="6" key="2">
    <citation type="submission" date="2021-02" db="UniProtKB">
        <authorList>
            <consortium name="EnsemblMetazoa"/>
        </authorList>
    </citation>
    <scope>IDENTIFICATION</scope>
    <source>
        <strain evidence="6">JHB</strain>
    </source>
</reference>
<comment type="subcellular location">
    <subcellularLocation>
        <location evidence="1">Membrane</location>
    </subcellularLocation>
</comment>